<organism evidence="1 2">
    <name type="scientific">Paenibacillus planticolens</name>
    <dbReference type="NCBI Taxonomy" id="2654976"/>
    <lineage>
        <taxon>Bacteria</taxon>
        <taxon>Bacillati</taxon>
        <taxon>Bacillota</taxon>
        <taxon>Bacilli</taxon>
        <taxon>Bacillales</taxon>
        <taxon>Paenibacillaceae</taxon>
        <taxon>Paenibacillus</taxon>
    </lineage>
</organism>
<comment type="caution">
    <text evidence="1">The sequence shown here is derived from an EMBL/GenBank/DDBJ whole genome shotgun (WGS) entry which is preliminary data.</text>
</comment>
<dbReference type="InterPro" id="IPR013783">
    <property type="entry name" value="Ig-like_fold"/>
</dbReference>
<protein>
    <submittedName>
        <fullName evidence="1">Uncharacterized protein</fullName>
    </submittedName>
</protein>
<name>A0ABX1ZF88_9BACL</name>
<keyword evidence="2" id="KW-1185">Reference proteome</keyword>
<dbReference type="Proteomes" id="UP000618579">
    <property type="component" value="Unassembled WGS sequence"/>
</dbReference>
<evidence type="ECO:0000313" key="1">
    <source>
        <dbReference type="EMBL" id="NOU98741.1"/>
    </source>
</evidence>
<dbReference type="Gene3D" id="2.60.40.10">
    <property type="entry name" value="Immunoglobulins"/>
    <property type="match status" value="1"/>
</dbReference>
<proteinExistence type="predicted"/>
<gene>
    <name evidence="1" type="ORF">GC097_01725</name>
</gene>
<accession>A0ABX1ZF88</accession>
<reference evidence="1 2" key="1">
    <citation type="submission" date="2019-10" db="EMBL/GenBank/DDBJ databases">
        <title>Description of Paenibacillus pedi sp. nov.</title>
        <authorList>
            <person name="Carlier A."/>
            <person name="Qi S."/>
        </authorList>
    </citation>
    <scope>NUCLEOTIDE SEQUENCE [LARGE SCALE GENOMIC DNA]</scope>
    <source>
        <strain evidence="1 2">LMG 31457</strain>
    </source>
</reference>
<evidence type="ECO:0000313" key="2">
    <source>
        <dbReference type="Proteomes" id="UP000618579"/>
    </source>
</evidence>
<sequence>MTIIAAVICEDTSVPIEVTVGTAKRTEKPTVTGDIYTNFFRISGNTVPGMTNKWTYVYLKKQDGTYVTSRAVAQEGSFWAYGLLENPVANLTEGEELQLTAKATEAAFSGWAEPGAFVSFRALPSGFSSWLIASSDGSFSFSMFPAGYLHAGDQIKVNATSFGKATSDLVYLTLEASPKTAAPTVTGVVYTNGFMLQGTLNSELSYTNMTLTNKYDSIVGSFGTGWDRNFSTSQLFQSYVHLKAGDVVELRAQVNGMTRSNPVPFVVQATKGQTEVPTINDDILETESFNGIAEPGAIVTLTNDTTGSLQTAVAAADGSYSFYWYYKGYRIGDQLSLEATVPGKETSDTVQITLIASP</sequence>
<dbReference type="EMBL" id="WHNZ01000007">
    <property type="protein sequence ID" value="NOU98741.1"/>
    <property type="molecule type" value="Genomic_DNA"/>
</dbReference>